<dbReference type="GO" id="GO:0004582">
    <property type="term" value="F:dolichyl-phosphate beta-D-mannosyltransferase activity"/>
    <property type="evidence" value="ECO:0007669"/>
    <property type="project" value="InterPro"/>
</dbReference>
<evidence type="ECO:0000256" key="3">
    <source>
        <dbReference type="ARBA" id="ARBA00022679"/>
    </source>
</evidence>
<evidence type="ECO:0000313" key="5">
    <source>
        <dbReference type="EMBL" id="QEG21748.1"/>
    </source>
</evidence>
<proteinExistence type="inferred from homology"/>
<dbReference type="Proteomes" id="UP000322214">
    <property type="component" value="Chromosome"/>
</dbReference>
<feature type="domain" description="Glycosyltransferase 2-like" evidence="4">
    <location>
        <begin position="59"/>
        <end position="227"/>
    </location>
</feature>
<dbReference type="InterPro" id="IPR001173">
    <property type="entry name" value="Glyco_trans_2-like"/>
</dbReference>
<dbReference type="EC" id="2.4.1.54" evidence="5"/>
<keyword evidence="6" id="KW-1185">Reference proteome</keyword>
<evidence type="ECO:0000256" key="1">
    <source>
        <dbReference type="ARBA" id="ARBA00006739"/>
    </source>
</evidence>
<evidence type="ECO:0000313" key="6">
    <source>
        <dbReference type="Proteomes" id="UP000322214"/>
    </source>
</evidence>
<dbReference type="SUPFAM" id="SSF53448">
    <property type="entry name" value="Nucleotide-diphospho-sugar transferases"/>
    <property type="match status" value="1"/>
</dbReference>
<accession>A0A5B9P5Y9</accession>
<dbReference type="AlphaFoldDB" id="A0A5B9P5Y9"/>
<dbReference type="PANTHER" id="PTHR43398:SF1">
    <property type="entry name" value="DOLICHOL-PHOSPHATE MANNOSYLTRANSFERASE SUBUNIT 1"/>
    <property type="match status" value="1"/>
</dbReference>
<dbReference type="GO" id="GO:0047267">
    <property type="term" value="F:undecaprenyl-phosphate mannosyltransferase activity"/>
    <property type="evidence" value="ECO:0007669"/>
    <property type="project" value="UniProtKB-EC"/>
</dbReference>
<dbReference type="FunFam" id="3.90.550.10:FF:000122">
    <property type="entry name" value="Dolichol-phosphate mannosyltransferase subunit 1"/>
    <property type="match status" value="1"/>
</dbReference>
<reference evidence="5 6" key="1">
    <citation type="submission" date="2019-08" db="EMBL/GenBank/DDBJ databases">
        <title>Deep-cultivation of Planctomycetes and their phenomic and genomic characterization uncovers novel biology.</title>
        <authorList>
            <person name="Wiegand S."/>
            <person name="Jogler M."/>
            <person name="Boedeker C."/>
            <person name="Pinto D."/>
            <person name="Vollmers J."/>
            <person name="Rivas-Marin E."/>
            <person name="Kohn T."/>
            <person name="Peeters S.H."/>
            <person name="Heuer A."/>
            <person name="Rast P."/>
            <person name="Oberbeckmann S."/>
            <person name="Bunk B."/>
            <person name="Jeske O."/>
            <person name="Meyerdierks A."/>
            <person name="Storesund J.E."/>
            <person name="Kallscheuer N."/>
            <person name="Luecker S."/>
            <person name="Lage O.M."/>
            <person name="Pohl T."/>
            <person name="Merkel B.J."/>
            <person name="Hornburger P."/>
            <person name="Mueller R.-W."/>
            <person name="Bruemmer F."/>
            <person name="Labrenz M."/>
            <person name="Spormann A.M."/>
            <person name="Op den Camp H."/>
            <person name="Overmann J."/>
            <person name="Amann R."/>
            <person name="Jetten M.S.M."/>
            <person name="Mascher T."/>
            <person name="Medema M.H."/>
            <person name="Devos D.P."/>
            <person name="Kaster A.-K."/>
            <person name="Ovreas L."/>
            <person name="Rohde M."/>
            <person name="Galperin M.Y."/>
            <person name="Jogler C."/>
        </authorList>
    </citation>
    <scope>NUCLEOTIDE SEQUENCE [LARGE SCALE GENOMIC DNA]</scope>
    <source>
        <strain evidence="5 6">FC18</strain>
    </source>
</reference>
<dbReference type="Gene3D" id="3.90.550.10">
    <property type="entry name" value="Spore Coat Polysaccharide Biosynthesis Protein SpsA, Chain A"/>
    <property type="match status" value="1"/>
</dbReference>
<dbReference type="GO" id="GO:0009247">
    <property type="term" value="P:glycolipid biosynthetic process"/>
    <property type="evidence" value="ECO:0007669"/>
    <property type="project" value="TreeGrafter"/>
</dbReference>
<evidence type="ECO:0000256" key="2">
    <source>
        <dbReference type="ARBA" id="ARBA00022676"/>
    </source>
</evidence>
<dbReference type="InterPro" id="IPR039528">
    <property type="entry name" value="DPM1-like"/>
</dbReference>
<protein>
    <submittedName>
        <fullName evidence="5">Undecaprenyl-phosphate mannosyltransferase</fullName>
        <ecNumber evidence="5">2.4.1.54</ecNumber>
    </submittedName>
</protein>
<dbReference type="PANTHER" id="PTHR43398">
    <property type="entry name" value="DOLICHOL-PHOSPHATE MANNOSYLTRANSFERASE SUBUNIT 1"/>
    <property type="match status" value="1"/>
</dbReference>
<dbReference type="GO" id="GO:0016020">
    <property type="term" value="C:membrane"/>
    <property type="evidence" value="ECO:0007669"/>
    <property type="project" value="GOC"/>
</dbReference>
<keyword evidence="2 5" id="KW-0328">Glycosyltransferase</keyword>
<keyword evidence="3 5" id="KW-0808">Transferase</keyword>
<gene>
    <name evidence="5" type="ORF">MFFC18_16070</name>
</gene>
<dbReference type="InterPro" id="IPR029044">
    <property type="entry name" value="Nucleotide-diphossugar_trans"/>
</dbReference>
<organism evidence="5 6">
    <name type="scientific">Mariniblastus fucicola</name>
    <dbReference type="NCBI Taxonomy" id="980251"/>
    <lineage>
        <taxon>Bacteria</taxon>
        <taxon>Pseudomonadati</taxon>
        <taxon>Planctomycetota</taxon>
        <taxon>Planctomycetia</taxon>
        <taxon>Pirellulales</taxon>
        <taxon>Pirellulaceae</taxon>
        <taxon>Mariniblastus</taxon>
    </lineage>
</organism>
<comment type="similarity">
    <text evidence="1">Belongs to the glycosyltransferase 2 family.</text>
</comment>
<name>A0A5B9P5Y9_9BACT</name>
<dbReference type="KEGG" id="mff:MFFC18_16070"/>
<dbReference type="STRING" id="980251.GCA_001642875_03208"/>
<evidence type="ECO:0000259" key="4">
    <source>
        <dbReference type="Pfam" id="PF00535"/>
    </source>
</evidence>
<dbReference type="Pfam" id="PF00535">
    <property type="entry name" value="Glycos_transf_2"/>
    <property type="match status" value="1"/>
</dbReference>
<sequence length="295" mass="32780">MSRFGCLFSRADFRESGFDGNTNLQQSPIEGHLYSLSDHKSCHESSPLSSPSTSPRLLIIIATYNELENLPELVQQLETLLPTADLLVIDDGSPDGTGEWCDERKATDPRLSVIHRPGKMGLGSATVAGFEYGLANDPPYDLLATMDADFSHDPKSLVELVQFLESDIQQDFGGVIGSRYVPGGGIENWPWMRHVSSRGVNFVAKFLLGLKTKDNSGAFRVYRASTLNSIDPGKIESSSFAYLEEILWRIRKQKIAMKELPITFRDRELGASKTSLKLGVSVFWHLLKIRMGLVK</sequence>
<dbReference type="EMBL" id="CP042912">
    <property type="protein sequence ID" value="QEG21748.1"/>
    <property type="molecule type" value="Genomic_DNA"/>
</dbReference>
<dbReference type="CDD" id="cd06442">
    <property type="entry name" value="DPM1_like"/>
    <property type="match status" value="1"/>
</dbReference>